<dbReference type="InterPro" id="IPR015004">
    <property type="entry name" value="MesX"/>
</dbReference>
<evidence type="ECO:0000313" key="3">
    <source>
        <dbReference type="Proteomes" id="UP000254938"/>
    </source>
</evidence>
<gene>
    <name evidence="2" type="ORF">NCTC9140_05119</name>
</gene>
<protein>
    <submittedName>
        <fullName evidence="2">Domain of uncharacterized function (DUF1852)</fullName>
    </submittedName>
</protein>
<dbReference type="AlphaFoldDB" id="A0A377TZF4"/>
<reference evidence="2 3" key="1">
    <citation type="submission" date="2018-06" db="EMBL/GenBank/DDBJ databases">
        <authorList>
            <consortium name="Pathogen Informatics"/>
            <person name="Doyle S."/>
        </authorList>
    </citation>
    <scope>NUCLEOTIDE SEQUENCE [LARGE SCALE GENOMIC DNA]</scope>
    <source>
        <strain evidence="2 3">NCTC9140</strain>
    </source>
</reference>
<feature type="region of interest" description="Disordered" evidence="1">
    <location>
        <begin position="239"/>
        <end position="259"/>
    </location>
</feature>
<organism evidence="2 3">
    <name type="scientific">Klebsiella pneumoniae</name>
    <dbReference type="NCBI Taxonomy" id="573"/>
    <lineage>
        <taxon>Bacteria</taxon>
        <taxon>Pseudomonadati</taxon>
        <taxon>Pseudomonadota</taxon>
        <taxon>Gammaproteobacteria</taxon>
        <taxon>Enterobacterales</taxon>
        <taxon>Enterobacteriaceae</taxon>
        <taxon>Klebsiella/Raoultella group</taxon>
        <taxon>Klebsiella</taxon>
        <taxon>Klebsiella pneumoniae complex</taxon>
    </lineage>
</organism>
<name>A0A377TZF4_KLEPN</name>
<dbReference type="EMBL" id="UGKQ01000007">
    <property type="protein sequence ID" value="STS83360.1"/>
    <property type="molecule type" value="Genomic_DNA"/>
</dbReference>
<feature type="compositionally biased region" description="Basic and acidic residues" evidence="1">
    <location>
        <begin position="242"/>
        <end position="252"/>
    </location>
</feature>
<accession>A0A377TZF4</accession>
<sequence>MNNKFTYTIKRTRFDENYNPAENTRITTNFANLARGVNREENLRNTLIMMNNRFNSLAHWDNPHNDRYAVELDIISVEMNIAQDSASFPVIEILQTHIVDKKSGSVMPVSSAITSPPMCGITILAYCFWNIIRTRVASAYRKTLASCTAISLRILCNPAPGAANFSKAPVICLSVSSKDVYHRTGNEHPVLGIEYAQEGVSLTERYFSKMGLQVRYFMPKKQRRAVGLLFYRRSAQRLHQPGTDRHHQHDGDVSENISPGDLQCQLPGGAILSAQSQPPGSFINKNRL</sequence>
<dbReference type="Pfam" id="PF08908">
    <property type="entry name" value="MesX"/>
    <property type="match status" value="2"/>
</dbReference>
<dbReference type="Proteomes" id="UP000254938">
    <property type="component" value="Unassembled WGS sequence"/>
</dbReference>
<proteinExistence type="predicted"/>
<evidence type="ECO:0000313" key="2">
    <source>
        <dbReference type="EMBL" id="STS83360.1"/>
    </source>
</evidence>
<evidence type="ECO:0000256" key="1">
    <source>
        <dbReference type="SAM" id="MobiDB-lite"/>
    </source>
</evidence>